<dbReference type="CDD" id="cd23829">
    <property type="entry name" value="RWD_RWDD2"/>
    <property type="match status" value="1"/>
</dbReference>
<accession>A0A1I8MSJ5</accession>
<protein>
    <submittedName>
        <fullName evidence="1">Uncharacterized protein</fullName>
    </submittedName>
</protein>
<proteinExistence type="predicted"/>
<dbReference type="PANTHER" id="PTHR15955:SF8">
    <property type="entry name" value="RWD DOMAIN-CONTAINING PROTEIN 2B-RELATED"/>
    <property type="match status" value="1"/>
</dbReference>
<dbReference type="AlphaFoldDB" id="A0A1I8MSJ5"/>
<dbReference type="PIRSF" id="PIRSF038021">
    <property type="entry name" value="UCP038021_RWDD2"/>
    <property type="match status" value="1"/>
</dbReference>
<evidence type="ECO:0000313" key="1">
    <source>
        <dbReference type="EnsemblMetazoa" id="MDOA008014-PA"/>
    </source>
</evidence>
<dbReference type="Pfam" id="PF06544">
    <property type="entry name" value="Prp3_C"/>
    <property type="match status" value="1"/>
</dbReference>
<dbReference type="PANTHER" id="PTHR15955">
    <property type="entry name" value="RWD DOMAIN CONTAINING PROTEIN 2"/>
    <property type="match status" value="1"/>
</dbReference>
<dbReference type="PROSITE" id="PS50908">
    <property type="entry name" value="RWD"/>
    <property type="match status" value="1"/>
</dbReference>
<dbReference type="VEuPathDB" id="VectorBase:MDOA008014"/>
<dbReference type="Pfam" id="PF05773">
    <property type="entry name" value="RWD"/>
    <property type="match status" value="1"/>
</dbReference>
<dbReference type="Gene3D" id="3.10.110.10">
    <property type="entry name" value="Ubiquitin Conjugating Enzyme"/>
    <property type="match status" value="1"/>
</dbReference>
<reference evidence="1" key="1">
    <citation type="submission" date="2020-05" db="UniProtKB">
        <authorList>
            <consortium name="EnsemblMetazoa"/>
        </authorList>
    </citation>
    <scope>IDENTIFICATION</scope>
    <source>
        <strain evidence="1">Aabys</strain>
    </source>
</reference>
<dbReference type="InterPro" id="IPR016135">
    <property type="entry name" value="UBQ-conjugating_enzyme/RWD"/>
</dbReference>
<dbReference type="STRING" id="7370.A0A1I8MSJ5"/>
<sequence>MDDQLEMYKECITKQLEEVDMLSSIYCSPGEMHIFDPGVISDFNEFLHNPTNENVMMCLKAHLDYSIKLQCGRQNDKIEIRIELPHMYPLLENAIVIVHTPLLTKNKEIYLKKELELYIESMDKTETYIYQVLSWLQDYIDDLIQKKASEFEDISTTTTTTNHEEEMLDFERLWIYSHHIKSKTKRQEIVKEARNLELSGFSRPGKPGIICVEGTKENTQEFWRTIRAYGWQKISLCKIESARKPRDKMDKLRRFEGFKEQLFCDDIESNDGVMNMALFLKYLENHNSGYMKKELFGLE</sequence>
<organism evidence="1">
    <name type="scientific">Musca domestica</name>
    <name type="common">House fly</name>
    <dbReference type="NCBI Taxonomy" id="7370"/>
    <lineage>
        <taxon>Eukaryota</taxon>
        <taxon>Metazoa</taxon>
        <taxon>Ecdysozoa</taxon>
        <taxon>Arthropoda</taxon>
        <taxon>Hexapoda</taxon>
        <taxon>Insecta</taxon>
        <taxon>Pterygota</taxon>
        <taxon>Neoptera</taxon>
        <taxon>Endopterygota</taxon>
        <taxon>Diptera</taxon>
        <taxon>Brachycera</taxon>
        <taxon>Muscomorpha</taxon>
        <taxon>Muscoidea</taxon>
        <taxon>Muscidae</taxon>
        <taxon>Musca</taxon>
    </lineage>
</organism>
<dbReference type="CDD" id="cd24163">
    <property type="entry name" value="RWDD2_C"/>
    <property type="match status" value="1"/>
</dbReference>
<dbReference type="eggNOG" id="ENOG502QTUP">
    <property type="taxonomic scope" value="Eukaryota"/>
</dbReference>
<dbReference type="EnsemblMetazoa" id="MDOA008014-RA">
    <property type="protein sequence ID" value="MDOA008014-PA"/>
    <property type="gene ID" value="MDOA008014"/>
</dbReference>
<name>A0A1I8MSJ5_MUSDO</name>
<dbReference type="InterPro" id="IPR017359">
    <property type="entry name" value="Phi-like"/>
</dbReference>
<dbReference type="VEuPathDB" id="VectorBase:MDOMA2_013924"/>
<dbReference type="InterPro" id="IPR006575">
    <property type="entry name" value="RWD_dom"/>
</dbReference>
<dbReference type="InterPro" id="IPR010541">
    <property type="entry name" value="Prp3_C"/>
</dbReference>
<dbReference type="SUPFAM" id="SSF54495">
    <property type="entry name" value="UBC-like"/>
    <property type="match status" value="1"/>
</dbReference>
<dbReference type="InterPro" id="IPR059181">
    <property type="entry name" value="RWDD2A-B_C"/>
</dbReference>